<feature type="chain" id="PRO_5015140503" description="Gylcosyl hydrolase 115 C-terminal domain-containing protein" evidence="2">
    <location>
        <begin position="33"/>
        <end position="873"/>
    </location>
</feature>
<comment type="caution">
    <text evidence="4">The sequence shown here is derived from an EMBL/GenBank/DDBJ whole genome shotgun (WGS) entry which is preliminary data.</text>
</comment>
<keyword evidence="2" id="KW-0732">Signal</keyword>
<feature type="signal peptide" evidence="2">
    <location>
        <begin position="1"/>
        <end position="32"/>
    </location>
</feature>
<dbReference type="InterPro" id="IPR042301">
    <property type="entry name" value="GH115_sf"/>
</dbReference>
<dbReference type="Gene3D" id="3.30.379.10">
    <property type="entry name" value="Chitobiase/beta-hexosaminidase domain 2-like"/>
    <property type="match status" value="1"/>
</dbReference>
<dbReference type="InterPro" id="IPR041437">
    <property type="entry name" value="GH115_C"/>
</dbReference>
<dbReference type="PANTHER" id="PTHR37842">
    <property type="match status" value="1"/>
</dbReference>
<evidence type="ECO:0000256" key="1">
    <source>
        <dbReference type="ARBA" id="ARBA00022801"/>
    </source>
</evidence>
<dbReference type="Pfam" id="PF15979">
    <property type="entry name" value="Glyco_hydro_115"/>
    <property type="match status" value="1"/>
</dbReference>
<evidence type="ECO:0000256" key="2">
    <source>
        <dbReference type="SAM" id="SignalP"/>
    </source>
</evidence>
<dbReference type="Gene3D" id="1.20.58.2150">
    <property type="match status" value="1"/>
</dbReference>
<dbReference type="InterPro" id="IPR031924">
    <property type="entry name" value="GH115"/>
</dbReference>
<dbReference type="PANTHER" id="PTHR37842:SF2">
    <property type="entry name" value="GYLCOSYL HYDROLASE 115 C-TERMINAL DOMAIN-CONTAINING PROTEIN"/>
    <property type="match status" value="1"/>
</dbReference>
<name>A0A2P7QLF6_9SPHN</name>
<feature type="domain" description="Gylcosyl hydrolase 115 C-terminal" evidence="3">
    <location>
        <begin position="713"/>
        <end position="868"/>
    </location>
</feature>
<dbReference type="Pfam" id="PF17829">
    <property type="entry name" value="GH115_C"/>
    <property type="match status" value="1"/>
</dbReference>
<dbReference type="OrthoDB" id="8727830at2"/>
<dbReference type="Gene3D" id="3.20.20.520">
    <property type="entry name" value="Glycosyl hydrolase family 115"/>
    <property type="match status" value="1"/>
</dbReference>
<dbReference type="InterPro" id="IPR029018">
    <property type="entry name" value="Hex-like_dom2"/>
</dbReference>
<keyword evidence="1" id="KW-0378">Hydrolase</keyword>
<sequence>MKPGGSRVSRFRIARTFGCLFLLLFGVTAAQACVDPASVCTRAAGDSFALIEKGRPAAILVDAGADPAVGHATSGFAADLERVSGRRAALLTDSGKAEGSAVIIGVLGESPIIDGLVASGKIDARDIAGQWEAFRQIVVDRPLPGISRALVIVGADRRGAVFGTYDLSERIGVSPWHWFADVPVARRSNVFVTAGGRSDRPRVKYRGFFINDEDPAFSGWAKQQFGGVNSKAYARVFELLLRLKGNYLWPAMWAPKSFALDDPRNILLADEMGVVMGTSHHEPLTRAQSEWHRLRGDGVAGGRWDYRTNAANLRAFWRGGIERMVSKGGGAAYENVVTVGMRGDGDEPMAETTATELLETIVADQRKIIAEVTGKPADQTPQVWALYKEVQDYYDHGMRVPDDVTLLFSDDNWGQIRRLPDPAKGDLARSGGYGVYYHFDYVGGPRNYKWINTNQIGKVWQQMDLAYARGARQLWVVNVGDIKPMEYPLDFFLKMAWNPEAMTAEALDAFPARWAAATFGPEMASEIGSLMTGYSRLAARRKPELLNQDSFALGAIGKDALDGGEYGAIVDDWRSLARRADTVRARLRPDQRDAWFQLAGYPISALSNLYELYYAAAWNKALASSNDPRANYFADRVEATFARDAALTADYHSINGGKWAGMMNQVHMSYVIWNDPTRQTMPSIMRVGADTPPDERGVQPVFGKAASGAGDRIEIDAADVLRSNPAGGLAWRAIADLGQGKGAIVPLPQGRPATKPDTALRAEYDVTTGFSGAARISLRLAPTLDTTGAKGVRIGVSIDDRPVQILTSALTPTPGAANTPEQTAWIAAVIANAHEVAAVFPRLTAGRHTIKIWRIDDNIAVDEIAIEPAKSAP</sequence>
<organism evidence="4 5">
    <name type="scientific">Allosphingosinicella deserti</name>
    <dbReference type="NCBI Taxonomy" id="2116704"/>
    <lineage>
        <taxon>Bacteria</taxon>
        <taxon>Pseudomonadati</taxon>
        <taxon>Pseudomonadota</taxon>
        <taxon>Alphaproteobacteria</taxon>
        <taxon>Sphingomonadales</taxon>
        <taxon>Sphingomonadaceae</taxon>
        <taxon>Allosphingosinicella</taxon>
    </lineage>
</organism>
<dbReference type="GO" id="GO:0016787">
    <property type="term" value="F:hydrolase activity"/>
    <property type="evidence" value="ECO:0007669"/>
    <property type="project" value="UniProtKB-KW"/>
</dbReference>
<dbReference type="Proteomes" id="UP000241167">
    <property type="component" value="Unassembled WGS sequence"/>
</dbReference>
<protein>
    <recommendedName>
        <fullName evidence="3">Gylcosyl hydrolase 115 C-terminal domain-containing protein</fullName>
    </recommendedName>
</protein>
<dbReference type="EMBL" id="PXYI01000005">
    <property type="protein sequence ID" value="PSJ38789.1"/>
    <property type="molecule type" value="Genomic_DNA"/>
</dbReference>
<evidence type="ECO:0000313" key="4">
    <source>
        <dbReference type="EMBL" id="PSJ38789.1"/>
    </source>
</evidence>
<dbReference type="AlphaFoldDB" id="A0A2P7QLF6"/>
<evidence type="ECO:0000259" key="3">
    <source>
        <dbReference type="Pfam" id="PF17829"/>
    </source>
</evidence>
<gene>
    <name evidence="4" type="ORF">C7I55_15785</name>
</gene>
<dbReference type="Gene3D" id="2.60.120.1620">
    <property type="match status" value="1"/>
</dbReference>
<keyword evidence="5" id="KW-1185">Reference proteome</keyword>
<reference evidence="4 5" key="1">
    <citation type="submission" date="2018-03" db="EMBL/GenBank/DDBJ databases">
        <title>The draft genome of Sphingosinicella sp. GL-C-18.</title>
        <authorList>
            <person name="Liu L."/>
            <person name="Li L."/>
            <person name="Liang L."/>
            <person name="Zhang X."/>
            <person name="Wang T."/>
        </authorList>
    </citation>
    <scope>NUCLEOTIDE SEQUENCE [LARGE SCALE GENOMIC DNA]</scope>
    <source>
        <strain evidence="4 5">GL-C-18</strain>
    </source>
</reference>
<dbReference type="PROSITE" id="PS51257">
    <property type="entry name" value="PROKAR_LIPOPROTEIN"/>
    <property type="match status" value="1"/>
</dbReference>
<dbReference type="RefSeq" id="WP_106513983.1">
    <property type="nucleotide sequence ID" value="NZ_PXYI01000005.1"/>
</dbReference>
<dbReference type="GO" id="GO:0005975">
    <property type="term" value="P:carbohydrate metabolic process"/>
    <property type="evidence" value="ECO:0007669"/>
    <property type="project" value="UniProtKB-ARBA"/>
</dbReference>
<evidence type="ECO:0000313" key="5">
    <source>
        <dbReference type="Proteomes" id="UP000241167"/>
    </source>
</evidence>
<proteinExistence type="predicted"/>
<accession>A0A2P7QLF6</accession>